<dbReference type="OrthoDB" id="9809970at2"/>
<dbReference type="InterPro" id="IPR020593">
    <property type="entry name" value="G-glutamylP_reductase_CS"/>
</dbReference>
<dbReference type="InterPro" id="IPR016161">
    <property type="entry name" value="Ald_DH/histidinol_DH"/>
</dbReference>
<comment type="subcellular location">
    <subcellularLocation>
        <location evidence="7">Cytoplasm</location>
    </subcellularLocation>
</comment>
<dbReference type="InterPro" id="IPR016162">
    <property type="entry name" value="Ald_DH_N"/>
</dbReference>
<dbReference type="NCBIfam" id="TIGR00407">
    <property type="entry name" value="proA"/>
    <property type="match status" value="1"/>
</dbReference>
<dbReference type="CDD" id="cd07079">
    <property type="entry name" value="ALDH_F18-19_ProA-GPR"/>
    <property type="match status" value="1"/>
</dbReference>
<dbReference type="InterPro" id="IPR015590">
    <property type="entry name" value="Aldehyde_DH_dom"/>
</dbReference>
<dbReference type="Pfam" id="PF00171">
    <property type="entry name" value="Aldedh"/>
    <property type="match status" value="1"/>
</dbReference>
<dbReference type="HAMAP" id="MF_00412">
    <property type="entry name" value="ProA"/>
    <property type="match status" value="1"/>
</dbReference>
<keyword evidence="2 7" id="KW-0028">Amino-acid biosynthesis</keyword>
<evidence type="ECO:0000313" key="10">
    <source>
        <dbReference type="Proteomes" id="UP000198870"/>
    </source>
</evidence>
<feature type="domain" description="Aldehyde dehydrogenase" evidence="8">
    <location>
        <begin position="5"/>
        <end position="285"/>
    </location>
</feature>
<gene>
    <name evidence="7" type="primary">proA</name>
    <name evidence="9" type="ORF">SAMN05216233_11856</name>
</gene>
<dbReference type="InterPro" id="IPR000965">
    <property type="entry name" value="GPR_dom"/>
</dbReference>
<proteinExistence type="inferred from homology"/>
<dbReference type="FunFam" id="3.40.309.10:FF:000006">
    <property type="entry name" value="Gamma-glutamyl phosphate reductase"/>
    <property type="match status" value="1"/>
</dbReference>
<dbReference type="PANTHER" id="PTHR11063:SF8">
    <property type="entry name" value="DELTA-1-PYRROLINE-5-CARBOXYLATE SYNTHASE"/>
    <property type="match status" value="1"/>
</dbReference>
<dbReference type="EMBL" id="FMUX01000018">
    <property type="protein sequence ID" value="SCY72311.1"/>
    <property type="molecule type" value="Genomic_DNA"/>
</dbReference>
<evidence type="ECO:0000256" key="7">
    <source>
        <dbReference type="HAMAP-Rule" id="MF_00412"/>
    </source>
</evidence>
<dbReference type="Gene3D" id="3.40.605.10">
    <property type="entry name" value="Aldehyde Dehydrogenase, Chain A, domain 1"/>
    <property type="match status" value="1"/>
</dbReference>
<comment type="function">
    <text evidence="7">Catalyzes the NADPH-dependent reduction of L-glutamate 5-phosphate into L-glutamate 5-semialdehyde and phosphate. The product spontaneously undergoes cyclization to form 1-pyrroline-5-carboxylate.</text>
</comment>
<keyword evidence="4 7" id="KW-0521">NADP</keyword>
<keyword evidence="3 7" id="KW-0641">Proline biosynthesis</keyword>
<dbReference type="InterPro" id="IPR016163">
    <property type="entry name" value="Ald_DH_C"/>
</dbReference>
<evidence type="ECO:0000256" key="1">
    <source>
        <dbReference type="ARBA" id="ARBA00004985"/>
    </source>
</evidence>
<sequence>MSVEATIVEMARQAKKAARDVAAATTDCKNRVLTSIAETIENRADAIQAENLKDIERAREMGLSPAMIDRLTITDATIASMAGGLRDVVALPDPVGEVTSTEERPSGITVSRVRIPLGVIGMIYESRPNVTIDAAGLCLKAGNAIILRGGSEAFYSNMVLAGCIADALEENGLPKEVVQLIPMRDREAVNVLLKQEDFIDVMIPRGGEGLIRFVTANSLIPVLKHYKGVCHVYVDKEADLEKAKAICINSKVQRPGVCNAMETMLVHRDVAQAYLPLVGAAFKEAGVTLKGCPETRKHLAWAEEAVEADWPAEYLDLTLAVKVVDSVDEALEHIAAYNSGHTESIVTTNEETAKRFVQGADSSAVMVNASTRFNDGGELGLGTEIGISTSKLHAFGPMGLEELTSRKFVVYGDGQIRG</sequence>
<dbReference type="GO" id="GO:0005737">
    <property type="term" value="C:cytoplasm"/>
    <property type="evidence" value="ECO:0007669"/>
    <property type="project" value="UniProtKB-SubCell"/>
</dbReference>
<dbReference type="UniPathway" id="UPA00098">
    <property type="reaction ID" value="UER00360"/>
</dbReference>
<comment type="similarity">
    <text evidence="7">Belongs to the gamma-glutamyl phosphate reductase family.</text>
</comment>
<keyword evidence="5 7" id="KW-0560">Oxidoreductase</keyword>
<evidence type="ECO:0000259" key="8">
    <source>
        <dbReference type="Pfam" id="PF00171"/>
    </source>
</evidence>
<keyword evidence="7" id="KW-0963">Cytoplasm</keyword>
<evidence type="ECO:0000256" key="2">
    <source>
        <dbReference type="ARBA" id="ARBA00022605"/>
    </source>
</evidence>
<comment type="catalytic activity">
    <reaction evidence="6 7">
        <text>L-glutamate 5-semialdehyde + phosphate + NADP(+) = L-glutamyl 5-phosphate + NADPH + H(+)</text>
        <dbReference type="Rhea" id="RHEA:19541"/>
        <dbReference type="ChEBI" id="CHEBI:15378"/>
        <dbReference type="ChEBI" id="CHEBI:43474"/>
        <dbReference type="ChEBI" id="CHEBI:57783"/>
        <dbReference type="ChEBI" id="CHEBI:58066"/>
        <dbReference type="ChEBI" id="CHEBI:58274"/>
        <dbReference type="ChEBI" id="CHEBI:58349"/>
        <dbReference type="EC" id="1.2.1.41"/>
    </reaction>
</comment>
<dbReference type="Proteomes" id="UP000198870">
    <property type="component" value="Unassembled WGS sequence"/>
</dbReference>
<evidence type="ECO:0000256" key="6">
    <source>
        <dbReference type="ARBA" id="ARBA00049024"/>
    </source>
</evidence>
<dbReference type="PANTHER" id="PTHR11063">
    <property type="entry name" value="GLUTAMATE SEMIALDEHYDE DEHYDROGENASE"/>
    <property type="match status" value="1"/>
</dbReference>
<evidence type="ECO:0000256" key="4">
    <source>
        <dbReference type="ARBA" id="ARBA00022857"/>
    </source>
</evidence>
<dbReference type="SUPFAM" id="SSF53720">
    <property type="entry name" value="ALDH-like"/>
    <property type="match status" value="1"/>
</dbReference>
<dbReference type="RefSeq" id="WP_092213461.1">
    <property type="nucleotide sequence ID" value="NZ_FMUX01000018.1"/>
</dbReference>
<evidence type="ECO:0000256" key="5">
    <source>
        <dbReference type="ARBA" id="ARBA00023002"/>
    </source>
</evidence>
<keyword evidence="10" id="KW-1185">Reference proteome</keyword>
<dbReference type="STRING" id="419481.SAMN05216233_11856"/>
<comment type="pathway">
    <text evidence="1 7">Amino-acid biosynthesis; L-proline biosynthesis; L-glutamate 5-semialdehyde from L-glutamate: step 2/2.</text>
</comment>
<dbReference type="NCBIfam" id="NF001221">
    <property type="entry name" value="PRK00197.1"/>
    <property type="match status" value="1"/>
</dbReference>
<dbReference type="PIRSF" id="PIRSF000151">
    <property type="entry name" value="GPR"/>
    <property type="match status" value="1"/>
</dbReference>
<accession>A0A1G5I986</accession>
<dbReference type="GO" id="GO:0004350">
    <property type="term" value="F:glutamate-5-semialdehyde dehydrogenase activity"/>
    <property type="evidence" value="ECO:0007669"/>
    <property type="project" value="UniProtKB-UniRule"/>
</dbReference>
<protein>
    <recommendedName>
        <fullName evidence="7">Gamma-glutamyl phosphate reductase</fullName>
        <shortName evidence="7">GPR</shortName>
        <ecNumber evidence="7">1.2.1.41</ecNumber>
    </recommendedName>
    <alternativeName>
        <fullName evidence="7">Glutamate-5-semialdehyde dehydrogenase</fullName>
    </alternativeName>
    <alternativeName>
        <fullName evidence="7">Glutamyl-gamma-semialdehyde dehydrogenase</fullName>
        <shortName evidence="7">GSA dehydrogenase</shortName>
    </alternativeName>
</protein>
<dbReference type="Gene3D" id="3.40.309.10">
    <property type="entry name" value="Aldehyde Dehydrogenase, Chain A, domain 2"/>
    <property type="match status" value="1"/>
</dbReference>
<organism evidence="9 10">
    <name type="scientific">Desulfoluna spongiiphila</name>
    <dbReference type="NCBI Taxonomy" id="419481"/>
    <lineage>
        <taxon>Bacteria</taxon>
        <taxon>Pseudomonadati</taxon>
        <taxon>Thermodesulfobacteriota</taxon>
        <taxon>Desulfobacteria</taxon>
        <taxon>Desulfobacterales</taxon>
        <taxon>Desulfolunaceae</taxon>
        <taxon>Desulfoluna</taxon>
    </lineage>
</organism>
<dbReference type="InterPro" id="IPR012134">
    <property type="entry name" value="Glu-5-SA_DH"/>
</dbReference>
<reference evidence="9 10" key="1">
    <citation type="submission" date="2016-10" db="EMBL/GenBank/DDBJ databases">
        <authorList>
            <person name="de Groot N.N."/>
        </authorList>
    </citation>
    <scope>NUCLEOTIDE SEQUENCE [LARGE SCALE GENOMIC DNA]</scope>
    <source>
        <strain evidence="9 10">AA1</strain>
    </source>
</reference>
<evidence type="ECO:0000313" key="9">
    <source>
        <dbReference type="EMBL" id="SCY72311.1"/>
    </source>
</evidence>
<dbReference type="PROSITE" id="PS01223">
    <property type="entry name" value="PROA"/>
    <property type="match status" value="1"/>
</dbReference>
<dbReference type="GO" id="GO:0055129">
    <property type="term" value="P:L-proline biosynthetic process"/>
    <property type="evidence" value="ECO:0007669"/>
    <property type="project" value="UniProtKB-UniRule"/>
</dbReference>
<dbReference type="AlphaFoldDB" id="A0A1G5I986"/>
<evidence type="ECO:0000256" key="3">
    <source>
        <dbReference type="ARBA" id="ARBA00022650"/>
    </source>
</evidence>
<dbReference type="GO" id="GO:0050661">
    <property type="term" value="F:NADP binding"/>
    <property type="evidence" value="ECO:0007669"/>
    <property type="project" value="InterPro"/>
</dbReference>
<dbReference type="EC" id="1.2.1.41" evidence="7"/>
<name>A0A1G5I986_9BACT</name>